<dbReference type="Gene3D" id="3.40.50.410">
    <property type="entry name" value="von Willebrand factor, type A domain"/>
    <property type="match status" value="1"/>
</dbReference>
<evidence type="ECO:0000313" key="4">
    <source>
        <dbReference type="Proteomes" id="UP000321110"/>
    </source>
</evidence>
<dbReference type="SUPFAM" id="SSF53300">
    <property type="entry name" value="vWA-like"/>
    <property type="match status" value="1"/>
</dbReference>
<dbReference type="InterPro" id="IPR006538">
    <property type="entry name" value="CobT"/>
</dbReference>
<proteinExistence type="predicted"/>
<evidence type="ECO:0000313" key="3">
    <source>
        <dbReference type="EMBL" id="TXI31327.1"/>
    </source>
</evidence>
<comment type="caution">
    <text evidence="3">The sequence shown here is derived from an EMBL/GenBank/DDBJ whole genome shotgun (WGS) entry which is preliminary data.</text>
</comment>
<dbReference type="Pfam" id="PF06213">
    <property type="entry name" value="CobT"/>
    <property type="match status" value="1"/>
</dbReference>
<dbReference type="SMART" id="SM00327">
    <property type="entry name" value="VWA"/>
    <property type="match status" value="1"/>
</dbReference>
<dbReference type="GO" id="GO:0009236">
    <property type="term" value="P:cobalamin biosynthetic process"/>
    <property type="evidence" value="ECO:0007669"/>
    <property type="project" value="InterPro"/>
</dbReference>
<name>A0A5C7W0G6_AQUAC</name>
<reference evidence="3 4" key="1">
    <citation type="submission" date="2018-09" db="EMBL/GenBank/DDBJ databases">
        <title>Metagenome Assembled Genomes from an Advanced Water Purification Facility.</title>
        <authorList>
            <person name="Stamps B.W."/>
            <person name="Spear J.R."/>
        </authorList>
    </citation>
    <scope>NUCLEOTIDE SEQUENCE [LARGE SCALE GENOMIC DNA]</scope>
    <source>
        <strain evidence="3">Bin_52_1</strain>
    </source>
</reference>
<feature type="region of interest" description="Disordered" evidence="1">
    <location>
        <begin position="203"/>
        <end position="308"/>
    </location>
</feature>
<dbReference type="PROSITE" id="PS50234">
    <property type="entry name" value="VWFA"/>
    <property type="match status" value="1"/>
</dbReference>
<dbReference type="Proteomes" id="UP000321110">
    <property type="component" value="Unassembled WGS sequence"/>
</dbReference>
<sequence>MHFSLKNALPIIARYFCDDLGVQLIHGGTQACTWDKKIYLPLLKEKEGVNKLALGYVAHESAHIKYSTQDVYSMASQEAPFVVKFMNVLEDIRIENLMMRQHCTVRDWLSHTVKEVLSGPVSEDQTSEAKLLHDAVLMIGRARLLNQPLAGEADAFQKQLREKFGPGRTVKILALLGKVTSLPDTMAVYHLAHQILDVLDEEEPEDNADQPDGGDGDADSDQSDSSGNGGEGNGDQQSDADGGNGGQPGDSDADADGDSGGSNGADGQSGDEVDGKSGAPKAGADGEPGKAGDSSSPTQPGDGSGAGLKQKVLSAGKEECDGLKSDLGETVAEVLNQNIDHSASAAPASVVPRPVGSDLLGQETATKGRAAASGLKQVLLGLIQGSRDARPSARRSGKSIDGSRLARVSVGESRIFRKSEPTQRVNAAFQILLDASGSMGGDAMRNAEESVFALLSALEGIQGVSTGAMVFPRTGPGGASSVGVLKRHMQTLNQAVREKRFGIVADGVTPLAEAIWPAAGDLLAAKGQRKVLVVITDGAPDSPFAASEMVTRCRESGIDVLCIAFGAIREATLNAVFGRGAWRFLPDKSQLRNALDQLVRDVLTQTAA</sequence>
<dbReference type="PANTHER" id="PTHR41248:SF1">
    <property type="entry name" value="NORD PROTEIN"/>
    <property type="match status" value="1"/>
</dbReference>
<protein>
    <submittedName>
        <fullName evidence="3">VWA domain-containing protein</fullName>
    </submittedName>
</protein>
<dbReference type="AlphaFoldDB" id="A0A5C7W0G6"/>
<dbReference type="PANTHER" id="PTHR41248">
    <property type="entry name" value="NORD PROTEIN"/>
    <property type="match status" value="1"/>
</dbReference>
<dbReference type="InterPro" id="IPR002035">
    <property type="entry name" value="VWF_A"/>
</dbReference>
<feature type="compositionally biased region" description="Acidic residues" evidence="1">
    <location>
        <begin position="203"/>
        <end position="222"/>
    </location>
</feature>
<dbReference type="PROSITE" id="PS51257">
    <property type="entry name" value="PROKAR_LIPOPROTEIN"/>
    <property type="match status" value="1"/>
</dbReference>
<evidence type="ECO:0000256" key="1">
    <source>
        <dbReference type="SAM" id="MobiDB-lite"/>
    </source>
</evidence>
<dbReference type="EMBL" id="SSFO01000192">
    <property type="protein sequence ID" value="TXI31327.1"/>
    <property type="molecule type" value="Genomic_DNA"/>
</dbReference>
<dbReference type="InterPro" id="IPR036465">
    <property type="entry name" value="vWFA_dom_sf"/>
</dbReference>
<dbReference type="Pfam" id="PF00092">
    <property type="entry name" value="VWA"/>
    <property type="match status" value="1"/>
</dbReference>
<feature type="domain" description="VWFA" evidence="2">
    <location>
        <begin position="428"/>
        <end position="598"/>
    </location>
</feature>
<organism evidence="3 4">
    <name type="scientific">Aquipseudomonas alcaligenes</name>
    <name type="common">Pseudomonas alcaligenes</name>
    <dbReference type="NCBI Taxonomy" id="43263"/>
    <lineage>
        <taxon>Bacteria</taxon>
        <taxon>Pseudomonadati</taxon>
        <taxon>Pseudomonadota</taxon>
        <taxon>Gammaproteobacteria</taxon>
        <taxon>Pseudomonadales</taxon>
        <taxon>Pseudomonadaceae</taxon>
        <taxon>Aquipseudomonas</taxon>
    </lineage>
</organism>
<gene>
    <name evidence="3" type="ORF">E6Q69_11645</name>
</gene>
<accession>A0A5C7W0G6</accession>
<evidence type="ECO:0000259" key="2">
    <source>
        <dbReference type="PROSITE" id="PS50234"/>
    </source>
</evidence>
<dbReference type="InterPro" id="IPR051928">
    <property type="entry name" value="NorD/CobT"/>
</dbReference>